<feature type="transmembrane region" description="Helical" evidence="2">
    <location>
        <begin position="132"/>
        <end position="154"/>
    </location>
</feature>
<proteinExistence type="predicted"/>
<feature type="region of interest" description="Disordered" evidence="1">
    <location>
        <begin position="1"/>
        <end position="33"/>
    </location>
</feature>
<dbReference type="AlphaFoldDB" id="A0A4P9XGY9"/>
<feature type="transmembrane region" description="Helical" evidence="2">
    <location>
        <begin position="206"/>
        <end position="226"/>
    </location>
</feature>
<gene>
    <name evidence="3" type="ORF">THASP1DRAFT_33262</name>
</gene>
<dbReference type="STRING" id="78915.A0A4P9XGY9"/>
<protein>
    <submittedName>
        <fullName evidence="3">Uncharacterized protein</fullName>
    </submittedName>
</protein>
<evidence type="ECO:0000313" key="3">
    <source>
        <dbReference type="EMBL" id="RKP04916.1"/>
    </source>
</evidence>
<keyword evidence="2" id="KW-0812">Transmembrane</keyword>
<organism evidence="3 4">
    <name type="scientific">Thamnocephalis sphaerospora</name>
    <dbReference type="NCBI Taxonomy" id="78915"/>
    <lineage>
        <taxon>Eukaryota</taxon>
        <taxon>Fungi</taxon>
        <taxon>Fungi incertae sedis</taxon>
        <taxon>Zoopagomycota</taxon>
        <taxon>Zoopagomycotina</taxon>
        <taxon>Zoopagomycetes</taxon>
        <taxon>Zoopagales</taxon>
        <taxon>Sigmoideomycetaceae</taxon>
        <taxon>Thamnocephalis</taxon>
    </lineage>
</organism>
<dbReference type="EMBL" id="KZ993369">
    <property type="protein sequence ID" value="RKP04916.1"/>
    <property type="molecule type" value="Genomic_DNA"/>
</dbReference>
<evidence type="ECO:0000313" key="4">
    <source>
        <dbReference type="Proteomes" id="UP000271241"/>
    </source>
</evidence>
<sequence length="428" mass="44845">MAKSRFDSDDGPSFDSGSSSSSSRSSSSSSSSSSTSIVWPIIVLIVFLIAGGFHVFRYTQLRNKFHLALGFAALLQIVVAGLTLGGIFVPFLGPLSFWIIISVPAYLLGTWARSMSKHIGAMRSSRIFNTSIIWAGLFGVGVIMVMVFLILVLYVDIYYALTLPSLARAGYGIIIAGELALLLICIWQYTEIANASAALAVKRKQLTWLIILFGVLVIASICDVVGSSGAGYASGVMLMIYFVVTLSAVDAISGYHIPPNDAVVAAQQPGVIYVQQPVAAVPAGYAQPVVVANTGAVHVQPAGVVYSQAPVAGGVAYSQAPVAGGMVYSQQQMTNAAYVQQPVAGGMMYPQQPVPGPAYTQQPVVSAAYPQAPVAGAAYTQHTYASREAPDLSGHEHSSNIGSVTGQESVVVVTEATTTVTSAPLPRE</sequence>
<reference evidence="4" key="1">
    <citation type="journal article" date="2018" name="Nat. Microbiol.">
        <title>Leveraging single-cell genomics to expand the fungal tree of life.</title>
        <authorList>
            <person name="Ahrendt S.R."/>
            <person name="Quandt C.A."/>
            <person name="Ciobanu D."/>
            <person name="Clum A."/>
            <person name="Salamov A."/>
            <person name="Andreopoulos B."/>
            <person name="Cheng J.F."/>
            <person name="Woyke T."/>
            <person name="Pelin A."/>
            <person name="Henrissat B."/>
            <person name="Reynolds N.K."/>
            <person name="Benny G.L."/>
            <person name="Smith M.E."/>
            <person name="James T.Y."/>
            <person name="Grigoriev I.V."/>
        </authorList>
    </citation>
    <scope>NUCLEOTIDE SEQUENCE [LARGE SCALE GENOMIC DNA]</scope>
    <source>
        <strain evidence="4">RSA 1356</strain>
    </source>
</reference>
<feature type="transmembrane region" description="Helical" evidence="2">
    <location>
        <begin position="95"/>
        <end position="112"/>
    </location>
</feature>
<feature type="transmembrane region" description="Helical" evidence="2">
    <location>
        <begin position="37"/>
        <end position="56"/>
    </location>
</feature>
<feature type="transmembrane region" description="Helical" evidence="2">
    <location>
        <begin position="166"/>
        <end position="186"/>
    </location>
</feature>
<evidence type="ECO:0000256" key="2">
    <source>
        <dbReference type="SAM" id="Phobius"/>
    </source>
</evidence>
<feature type="compositionally biased region" description="Low complexity" evidence="1">
    <location>
        <begin position="11"/>
        <end position="33"/>
    </location>
</feature>
<feature type="transmembrane region" description="Helical" evidence="2">
    <location>
        <begin position="232"/>
        <end position="252"/>
    </location>
</feature>
<evidence type="ECO:0000256" key="1">
    <source>
        <dbReference type="SAM" id="MobiDB-lite"/>
    </source>
</evidence>
<keyword evidence="4" id="KW-1185">Reference proteome</keyword>
<accession>A0A4P9XGY9</accession>
<keyword evidence="2" id="KW-1133">Transmembrane helix</keyword>
<keyword evidence="2" id="KW-0472">Membrane</keyword>
<name>A0A4P9XGY9_9FUNG</name>
<feature type="transmembrane region" description="Helical" evidence="2">
    <location>
        <begin position="68"/>
        <end position="89"/>
    </location>
</feature>
<dbReference type="Proteomes" id="UP000271241">
    <property type="component" value="Unassembled WGS sequence"/>
</dbReference>